<evidence type="ECO:0000313" key="2">
    <source>
        <dbReference type="EMBL" id="GIU38764.1"/>
    </source>
</evidence>
<comment type="caution">
    <text evidence="3">The sequence shown here is derived from an EMBL/GenBank/DDBJ whole genome shotgun (WGS) entry which is preliminary data.</text>
</comment>
<evidence type="ECO:0000313" key="5">
    <source>
        <dbReference type="Proteomes" id="UP000773469"/>
    </source>
</evidence>
<dbReference type="Proteomes" id="UP000095230">
    <property type="component" value="Unassembled WGS sequence"/>
</dbReference>
<evidence type="ECO:0000313" key="4">
    <source>
        <dbReference type="Proteomes" id="UP000095230"/>
    </source>
</evidence>
<reference evidence="3 4" key="1">
    <citation type="submission" date="2016-07" db="EMBL/GenBank/DDBJ databases">
        <title>Whole-genome of two Shewanella species isolated from a digestive organ of sea cucumber Apostichopus japonicus Selenka 1867.</title>
        <authorList>
            <person name="Hong H.-H."/>
            <person name="Choi H."/>
            <person name="Cheon S."/>
            <person name="Oh J.-S."/>
            <person name="Lee H.-G."/>
            <person name="Park C."/>
        </authorList>
    </citation>
    <scope>NUCLEOTIDE SEQUENCE [LARGE SCALE GENOMIC DNA]</scope>
    <source>
        <strain evidence="3 4">CSB03KR</strain>
    </source>
</reference>
<sequence>MKKHLLSVAVLASMTCGFNAMAADDADIDMSNPTDVYTSLGASYGSEGANIKGQLMLSEKTATSGQKTGIIFEAKNLFNEGDKTPQFTGMVAHPDYGMVPTFNDETSKRSFRLRYGTINTTNGTGWSVDAILADHPFYGNMAVVQAGPVMTIPVSDNFYIWPILYAGAVVVEDNMSQILPPNMAGSTAVSSSGIDVPSLIMTGMVYARYAFNDNWWTLVSASYTEELQGKGWSDDIMDGGLQMASFSGEISVAYQMNKRQNVRVNYKTDNSDSTDDSYWIEYNHAF</sequence>
<reference evidence="2 5" key="2">
    <citation type="submission" date="2021-05" db="EMBL/GenBank/DDBJ databases">
        <title>Molecular characterization for Shewanella algae harboring chromosomal blaOXA-55-like strains isolated from clinical and environment sample.</title>
        <authorList>
            <person name="Ohama Y."/>
            <person name="Aoki K."/>
            <person name="Harada S."/>
            <person name="Moriya K."/>
            <person name="Ishii Y."/>
            <person name="Tateda K."/>
        </authorList>
    </citation>
    <scope>NUCLEOTIDE SEQUENCE [LARGE SCALE GENOMIC DNA]</scope>
    <source>
        <strain evidence="2 5">MBTL60-118</strain>
    </source>
</reference>
<evidence type="ECO:0000256" key="1">
    <source>
        <dbReference type="SAM" id="SignalP"/>
    </source>
</evidence>
<dbReference type="AlphaFoldDB" id="A0A1E5IRW7"/>
<evidence type="ECO:0000313" key="3">
    <source>
        <dbReference type="EMBL" id="OEG73256.1"/>
    </source>
</evidence>
<feature type="signal peptide" evidence="1">
    <location>
        <begin position="1"/>
        <end position="22"/>
    </location>
</feature>
<dbReference type="OrthoDB" id="5291732at2"/>
<dbReference type="EMBL" id="MCBT01000043">
    <property type="protein sequence ID" value="OEG73256.1"/>
    <property type="molecule type" value="Genomic_DNA"/>
</dbReference>
<dbReference type="STRING" id="23.BEL05_13375"/>
<accession>A0A1E5IRW7</accession>
<protein>
    <submittedName>
        <fullName evidence="3">Uncharacterized protein</fullName>
    </submittedName>
</protein>
<name>A0A1E5IRW7_SHECO</name>
<proteinExistence type="predicted"/>
<feature type="chain" id="PRO_5009179022" evidence="1">
    <location>
        <begin position="23"/>
        <end position="286"/>
    </location>
</feature>
<organism evidence="3 4">
    <name type="scientific">Shewanella colwelliana</name>
    <name type="common">Alteromonas colwelliana</name>
    <dbReference type="NCBI Taxonomy" id="23"/>
    <lineage>
        <taxon>Bacteria</taxon>
        <taxon>Pseudomonadati</taxon>
        <taxon>Pseudomonadota</taxon>
        <taxon>Gammaproteobacteria</taxon>
        <taxon>Alteromonadales</taxon>
        <taxon>Shewanellaceae</taxon>
        <taxon>Shewanella</taxon>
    </lineage>
</organism>
<keyword evidence="1" id="KW-0732">Signal</keyword>
<keyword evidence="5" id="KW-1185">Reference proteome</keyword>
<dbReference type="RefSeq" id="WP_028762645.1">
    <property type="nucleotide sequence ID" value="NZ_BPEU01000007.1"/>
</dbReference>
<dbReference type="Proteomes" id="UP000773469">
    <property type="component" value="Unassembled WGS sequence"/>
</dbReference>
<dbReference type="EMBL" id="BPEU01000007">
    <property type="protein sequence ID" value="GIU38764.1"/>
    <property type="molecule type" value="Genomic_DNA"/>
</dbReference>
<gene>
    <name evidence="3" type="ORF">BEL05_13375</name>
    <name evidence="2" type="ORF">TUM3794_11830</name>
</gene>